<dbReference type="SUPFAM" id="SSF47413">
    <property type="entry name" value="lambda repressor-like DNA-binding domains"/>
    <property type="match status" value="1"/>
</dbReference>
<dbReference type="Gene3D" id="1.10.260.40">
    <property type="entry name" value="lambda repressor-like DNA-binding domains"/>
    <property type="match status" value="1"/>
</dbReference>
<evidence type="ECO:0000259" key="1">
    <source>
        <dbReference type="PROSITE" id="PS50943"/>
    </source>
</evidence>
<dbReference type="SMART" id="SM00530">
    <property type="entry name" value="HTH_XRE"/>
    <property type="match status" value="1"/>
</dbReference>
<dbReference type="Pfam" id="PF19054">
    <property type="entry name" value="DUF5753"/>
    <property type="match status" value="1"/>
</dbReference>
<gene>
    <name evidence="2" type="ORF">ACFPCY_21910</name>
</gene>
<dbReference type="InterPro" id="IPR010982">
    <property type="entry name" value="Lambda_DNA-bd_dom_sf"/>
</dbReference>
<proteinExistence type="predicted"/>
<protein>
    <submittedName>
        <fullName evidence="2">Helix-turn-helix domain-containing protein</fullName>
    </submittedName>
</protein>
<reference evidence="3" key="1">
    <citation type="journal article" date="2019" name="Int. J. Syst. Evol. Microbiol.">
        <title>The Global Catalogue of Microorganisms (GCM) 10K type strain sequencing project: providing services to taxonomists for standard genome sequencing and annotation.</title>
        <authorList>
            <consortium name="The Broad Institute Genomics Platform"/>
            <consortium name="The Broad Institute Genome Sequencing Center for Infectious Disease"/>
            <person name="Wu L."/>
            <person name="Ma J."/>
        </authorList>
    </citation>
    <scope>NUCLEOTIDE SEQUENCE [LARGE SCALE GENOMIC DNA]</scope>
    <source>
        <strain evidence="3">KLKA75</strain>
    </source>
</reference>
<dbReference type="PROSITE" id="PS50943">
    <property type="entry name" value="HTH_CROC1"/>
    <property type="match status" value="1"/>
</dbReference>
<organism evidence="2 3">
    <name type="scientific">Actinomadura gamaensis</name>
    <dbReference type="NCBI Taxonomy" id="1763541"/>
    <lineage>
        <taxon>Bacteria</taxon>
        <taxon>Bacillati</taxon>
        <taxon>Actinomycetota</taxon>
        <taxon>Actinomycetes</taxon>
        <taxon>Streptosporangiales</taxon>
        <taxon>Thermomonosporaceae</taxon>
        <taxon>Actinomadura</taxon>
    </lineage>
</organism>
<dbReference type="EMBL" id="JBHSIT010000006">
    <property type="protein sequence ID" value="MFC4909993.1"/>
    <property type="molecule type" value="Genomic_DNA"/>
</dbReference>
<dbReference type="CDD" id="cd00093">
    <property type="entry name" value="HTH_XRE"/>
    <property type="match status" value="1"/>
</dbReference>
<keyword evidence="3" id="KW-1185">Reference proteome</keyword>
<dbReference type="Pfam" id="PF13560">
    <property type="entry name" value="HTH_31"/>
    <property type="match status" value="1"/>
</dbReference>
<feature type="domain" description="HTH cro/C1-type" evidence="1">
    <location>
        <begin position="18"/>
        <end position="72"/>
    </location>
</feature>
<accession>A0ABV9U0N5</accession>
<dbReference type="InterPro" id="IPR043917">
    <property type="entry name" value="DUF5753"/>
</dbReference>
<comment type="caution">
    <text evidence="2">The sequence shown here is derived from an EMBL/GenBank/DDBJ whole genome shotgun (WGS) entry which is preliminary data.</text>
</comment>
<evidence type="ECO:0000313" key="3">
    <source>
        <dbReference type="Proteomes" id="UP001595872"/>
    </source>
</evidence>
<evidence type="ECO:0000313" key="2">
    <source>
        <dbReference type="EMBL" id="MFC4909993.1"/>
    </source>
</evidence>
<sequence length="286" mass="31902">MPDPRVPSVRARQLGRELRDLRTAAELTGEQVADRLGWSTAKVSRIESAKSSVTVADARRMLALYDVTEAQRERLLGLARSAGERGWWERYAESLRSGYTTFIGLENEAERVGSFRVGTVNGLLQTEAYSTAIARTVTPMVAPGEIERRVRVRLIRQAERLTGKDPLHLWTVLDESVLRRLVGGREVMREQLGFLLDVARQDNVTIQVLPFAAGEHAAVGAAPFSIFSFPGAILPDVVHVEEMTGDLFIESERQVFPYILALEEIRRRALSEAESRDFISSALAEL</sequence>
<dbReference type="InterPro" id="IPR001387">
    <property type="entry name" value="Cro/C1-type_HTH"/>
</dbReference>
<dbReference type="Proteomes" id="UP001595872">
    <property type="component" value="Unassembled WGS sequence"/>
</dbReference>
<dbReference type="RefSeq" id="WP_378257953.1">
    <property type="nucleotide sequence ID" value="NZ_JBHSIT010000006.1"/>
</dbReference>
<name>A0ABV9U0N5_9ACTN</name>